<reference evidence="2 3" key="1">
    <citation type="submission" date="2016-10" db="EMBL/GenBank/DDBJ databases">
        <title>Proteomics and genomics reveal pathogen-plant mechanisms compatible with a hemibiotrophic lifestyle of Diplodia corticola.</title>
        <authorList>
            <person name="Fernandes I."/>
            <person name="De Jonge R."/>
            <person name="Van De Peer Y."/>
            <person name="Devreese B."/>
            <person name="Alves A."/>
            <person name="Esteves A.C."/>
        </authorList>
    </citation>
    <scope>NUCLEOTIDE SEQUENCE [LARGE SCALE GENOMIC DNA]</scope>
    <source>
        <strain evidence="2 3">CBS 112549</strain>
    </source>
</reference>
<feature type="compositionally biased region" description="Low complexity" evidence="1">
    <location>
        <begin position="12"/>
        <end position="31"/>
    </location>
</feature>
<dbReference type="Gene3D" id="2.130.10.10">
    <property type="entry name" value="YVTN repeat-like/Quinoprotein amine dehydrogenase"/>
    <property type="match status" value="1"/>
</dbReference>
<dbReference type="InterPro" id="IPR051150">
    <property type="entry name" value="SWT21/TCAB1_mRNA_Telomere"/>
</dbReference>
<sequence>MPLRRPLPPPSSLRWSAAPAYPAPIASPTTAEQDTNPGSMLPADARPEADPVANMMTSAAEDLDSRMPIATQAGAEQHDNNVQSWSEYTMANLPGFGITPPQLIESCPPYPVRSGPNYRAYHAQKDAAWSPDGKCVLQLSEDRCLRTHLMFEPPSRLIGVHESPESIRAFAAAPLFDSDDPMTMCVLASVKEEPIRLFNINDPNSEVYASYPLMYDTDDVLHIPVDCIKVLPNGHQFVAAGANCLARFDIEGSSSKPVEQLYTHNKCRKKNKLNPYALSSKISAIDYRYDGGVLAVGTWGNKIGFYEDFGVGEVMSVDYLSEMRSPDLAGGVQTLRWSPDGNYLYICERMSDLLTILDVRMALRQVSFLTGRHAMSKQRHGFDIMVDDQGHHVIAGGSDGAVRVWHNPTARSEEFTGPDVEWQAHDDHIAAVAVNPIWPDFLVTTAGSRHFPAEEDYDISDSSETDEDSDMDDDSSEEDSDTIDSIREEDSDTADESNGGESRHGVVSQGPRAPVPNGWMKLWRWDMQAGLLL</sequence>
<evidence type="ECO:0000313" key="2">
    <source>
        <dbReference type="EMBL" id="OJD38765.1"/>
    </source>
</evidence>
<dbReference type="RefSeq" id="XP_020134376.1">
    <property type="nucleotide sequence ID" value="XM_020275719.1"/>
</dbReference>
<dbReference type="EMBL" id="MNUE01000004">
    <property type="protein sequence ID" value="OJD38765.1"/>
    <property type="molecule type" value="Genomic_DNA"/>
</dbReference>
<dbReference type="PANTHER" id="PTHR13211">
    <property type="entry name" value="TELOMERASE CAJAL BODY PROTEIN 1"/>
    <property type="match status" value="1"/>
</dbReference>
<dbReference type="OrthoDB" id="239865at2759"/>
<comment type="caution">
    <text evidence="2">The sequence shown here is derived from an EMBL/GenBank/DDBJ whole genome shotgun (WGS) entry which is preliminary data.</text>
</comment>
<feature type="compositionally biased region" description="Acidic residues" evidence="1">
    <location>
        <begin position="454"/>
        <end position="495"/>
    </location>
</feature>
<dbReference type="InterPro" id="IPR015943">
    <property type="entry name" value="WD40/YVTN_repeat-like_dom_sf"/>
</dbReference>
<dbReference type="PANTHER" id="PTHR13211:SF0">
    <property type="entry name" value="TELOMERASE CAJAL BODY PROTEIN 1"/>
    <property type="match status" value="1"/>
</dbReference>
<dbReference type="AlphaFoldDB" id="A0A1J9SGQ6"/>
<dbReference type="GeneID" id="31015980"/>
<feature type="compositionally biased region" description="Pro residues" evidence="1">
    <location>
        <begin position="1"/>
        <end position="11"/>
    </location>
</feature>
<evidence type="ECO:0000256" key="1">
    <source>
        <dbReference type="SAM" id="MobiDB-lite"/>
    </source>
</evidence>
<dbReference type="Proteomes" id="UP000183809">
    <property type="component" value="Unassembled WGS sequence"/>
</dbReference>
<name>A0A1J9SGQ6_9PEZI</name>
<organism evidence="2 3">
    <name type="scientific">Diplodia corticola</name>
    <dbReference type="NCBI Taxonomy" id="236234"/>
    <lineage>
        <taxon>Eukaryota</taxon>
        <taxon>Fungi</taxon>
        <taxon>Dikarya</taxon>
        <taxon>Ascomycota</taxon>
        <taxon>Pezizomycotina</taxon>
        <taxon>Dothideomycetes</taxon>
        <taxon>Dothideomycetes incertae sedis</taxon>
        <taxon>Botryosphaeriales</taxon>
        <taxon>Botryosphaeriaceae</taxon>
        <taxon>Diplodia</taxon>
    </lineage>
</organism>
<accession>A0A1J9SGQ6</accession>
<evidence type="ECO:0000313" key="3">
    <source>
        <dbReference type="Proteomes" id="UP000183809"/>
    </source>
</evidence>
<dbReference type="SUPFAM" id="SSF50978">
    <property type="entry name" value="WD40 repeat-like"/>
    <property type="match status" value="1"/>
</dbReference>
<gene>
    <name evidence="2" type="ORF">BKCO1_400055</name>
</gene>
<protein>
    <submittedName>
        <fullName evidence="2">Wd repeat-containing protein</fullName>
    </submittedName>
</protein>
<keyword evidence="3" id="KW-1185">Reference proteome</keyword>
<feature type="region of interest" description="Disordered" evidence="1">
    <location>
        <begin position="1"/>
        <end position="47"/>
    </location>
</feature>
<proteinExistence type="predicted"/>
<feature type="region of interest" description="Disordered" evidence="1">
    <location>
        <begin position="452"/>
        <end position="519"/>
    </location>
</feature>
<dbReference type="InterPro" id="IPR036322">
    <property type="entry name" value="WD40_repeat_dom_sf"/>
</dbReference>
<dbReference type="STRING" id="236234.A0A1J9SGQ6"/>